<organism evidence="2 3">
    <name type="scientific">Rubrivirga marina</name>
    <dbReference type="NCBI Taxonomy" id="1196024"/>
    <lineage>
        <taxon>Bacteria</taxon>
        <taxon>Pseudomonadati</taxon>
        <taxon>Rhodothermota</taxon>
        <taxon>Rhodothermia</taxon>
        <taxon>Rhodothermales</taxon>
        <taxon>Rubricoccaceae</taxon>
        <taxon>Rubrivirga</taxon>
    </lineage>
</organism>
<sequence>MRLLLLATVFALVPAAAQSPTVSTPESREAVSLTVYNGGFAVVREVRPLVLRRGVQALRFEGVPAQIDPTSLSLVSLTAPGSLSVLEQNYQYNLIGTNSVLDAAVGQRVRLVRQVGERTIVEEGVLISQPGQGRIIELDDGRVLVNPEGTIELLTRPEGLLSRPSLLWRLATERAGEHRVEARYLTNGMTWKADYVAVVNEAETRVDVTGWVTLQNNSGASYPEAALQLIAGDVRRVSPNRPQPMYDQAVAEVAMARAAPAPPQQEAFFEYHLYTFPEPTTIEERETKQLELLSAADVGVGRRLIFDGTGQYFPFYRPRRPGAVGDEMSAAVVLELENAETNNMGMPLPAGIVRVYKADSRGNLQFLGEDSIDHTPRNETVRLYVGDAFDVVGTRREIENRRINDYTREITVEVEVRNRKETATTVDVVERVFWGEWTITDSTHEHERLDARTAQFTVTLGPDETETVRYTARLRS</sequence>
<proteinExistence type="predicted"/>
<reference evidence="2 3" key="1">
    <citation type="submission" date="2016-11" db="EMBL/GenBank/DDBJ databases">
        <title>Study of marine rhodopsin-containing bacteria.</title>
        <authorList>
            <person name="Yoshizawa S."/>
            <person name="Kumagai Y."/>
            <person name="Kogure K."/>
        </authorList>
    </citation>
    <scope>NUCLEOTIDE SEQUENCE [LARGE SCALE GENOMIC DNA]</scope>
    <source>
        <strain evidence="2 3">SAORIC-28</strain>
    </source>
</reference>
<dbReference type="PANTHER" id="PTHR38075:SF1">
    <property type="entry name" value="DUF4139 DOMAIN-CONTAINING PROTEIN"/>
    <property type="match status" value="1"/>
</dbReference>
<dbReference type="PANTHER" id="PTHR38075">
    <property type="entry name" value="DUF4139 DOMAIN-CONTAINING PROTEIN"/>
    <property type="match status" value="1"/>
</dbReference>
<dbReference type="EMBL" id="MQWD01000001">
    <property type="protein sequence ID" value="PAP77585.1"/>
    <property type="molecule type" value="Genomic_DNA"/>
</dbReference>
<dbReference type="RefSeq" id="WP_095511252.1">
    <property type="nucleotide sequence ID" value="NZ_MQWD01000001.1"/>
</dbReference>
<keyword evidence="3" id="KW-1185">Reference proteome</keyword>
<evidence type="ECO:0000256" key="1">
    <source>
        <dbReference type="SAM" id="SignalP"/>
    </source>
</evidence>
<feature type="signal peptide" evidence="1">
    <location>
        <begin position="1"/>
        <end position="17"/>
    </location>
</feature>
<evidence type="ECO:0000313" key="2">
    <source>
        <dbReference type="EMBL" id="PAP77585.1"/>
    </source>
</evidence>
<evidence type="ECO:0000313" key="3">
    <source>
        <dbReference type="Proteomes" id="UP000216339"/>
    </source>
</evidence>
<comment type="caution">
    <text evidence="2">The sequence shown here is derived from an EMBL/GenBank/DDBJ whole genome shotgun (WGS) entry which is preliminary data.</text>
</comment>
<feature type="chain" id="PRO_5012967377" description="DUF4139 domain-containing protein" evidence="1">
    <location>
        <begin position="18"/>
        <end position="476"/>
    </location>
</feature>
<accession>A0A271J3Q4</accession>
<dbReference type="Proteomes" id="UP000216339">
    <property type="component" value="Unassembled WGS sequence"/>
</dbReference>
<name>A0A271J3Q4_9BACT</name>
<dbReference type="OrthoDB" id="9783078at2"/>
<dbReference type="AlphaFoldDB" id="A0A271J3Q4"/>
<protein>
    <recommendedName>
        <fullName evidence="4">DUF4139 domain-containing protein</fullName>
    </recommendedName>
</protein>
<evidence type="ECO:0008006" key="4">
    <source>
        <dbReference type="Google" id="ProtNLM"/>
    </source>
</evidence>
<keyword evidence="1" id="KW-0732">Signal</keyword>
<gene>
    <name evidence="2" type="ORF">BSZ37_14605</name>
</gene>